<feature type="transmembrane region" description="Helical" evidence="1">
    <location>
        <begin position="199"/>
        <end position="218"/>
    </location>
</feature>
<dbReference type="GO" id="GO:0016020">
    <property type="term" value="C:membrane"/>
    <property type="evidence" value="ECO:0007669"/>
    <property type="project" value="InterPro"/>
</dbReference>
<gene>
    <name evidence="3" type="ORF">Asulf_01987</name>
</gene>
<keyword evidence="1" id="KW-0812">Transmembrane</keyword>
<dbReference type="OrthoDB" id="148240at2157"/>
<feature type="transmembrane region" description="Helical" evidence="1">
    <location>
        <begin position="254"/>
        <end position="270"/>
    </location>
</feature>
<dbReference type="InterPro" id="IPR000620">
    <property type="entry name" value="EamA_dom"/>
</dbReference>
<feature type="transmembrane region" description="Helical" evidence="1">
    <location>
        <begin position="118"/>
        <end position="133"/>
    </location>
</feature>
<feature type="transmembrane region" description="Helical" evidence="1">
    <location>
        <begin position="93"/>
        <end position="111"/>
    </location>
</feature>
<sequence>MQNERLGVLSVIAGAIMMGSLVIFVRNINLNAVQTSFFRFFFGFLFLLIFSVLSRRKISFERPKMLLIMSLLSIMVVNFYIASIQLIPAGTAALLLYMAPVYVLPIAYLSGEVISRKIFVSIPLSISGLYLMLSPTGVLNAGIIFGLISGFVYALYFMVIKRIRDYMQSIELTTAYLGISSLILAPSLVIYPIGEVNLMWLIGLGLIPTALAFTLFNFGLKYCKLSEGPVFALIEPISASLFGLMLFGETFTPIEITGMILVLAGVAIALKA</sequence>
<dbReference type="AlphaFoldDB" id="N0BG04"/>
<dbReference type="InterPro" id="IPR037185">
    <property type="entry name" value="EmrE-like"/>
</dbReference>
<dbReference type="Pfam" id="PF00892">
    <property type="entry name" value="EamA"/>
    <property type="match status" value="2"/>
</dbReference>
<accession>N0BG04</accession>
<evidence type="ECO:0000256" key="1">
    <source>
        <dbReference type="SAM" id="Phobius"/>
    </source>
</evidence>
<evidence type="ECO:0000313" key="3">
    <source>
        <dbReference type="EMBL" id="AGK61953.1"/>
    </source>
</evidence>
<dbReference type="EMBL" id="CP005290">
    <property type="protein sequence ID" value="AGK61953.1"/>
    <property type="molecule type" value="Genomic_DNA"/>
</dbReference>
<dbReference type="GeneID" id="15393621"/>
<dbReference type="PANTHER" id="PTHR22911">
    <property type="entry name" value="ACYL-MALONYL CONDENSING ENZYME-RELATED"/>
    <property type="match status" value="1"/>
</dbReference>
<evidence type="ECO:0000313" key="4">
    <source>
        <dbReference type="Proteomes" id="UP000013307"/>
    </source>
</evidence>
<name>N0BG04_9EURY</name>
<keyword evidence="1" id="KW-1133">Transmembrane helix</keyword>
<feature type="domain" description="EamA" evidence="2">
    <location>
        <begin position="6"/>
        <end position="133"/>
    </location>
</feature>
<feature type="transmembrane region" description="Helical" evidence="1">
    <location>
        <begin position="172"/>
        <end position="193"/>
    </location>
</feature>
<dbReference type="HOGENOM" id="CLU_033863_9_1_2"/>
<feature type="transmembrane region" description="Helical" evidence="1">
    <location>
        <begin position="139"/>
        <end position="160"/>
    </location>
</feature>
<dbReference type="RefSeq" id="WP_015591549.1">
    <property type="nucleotide sequence ID" value="NC_021169.1"/>
</dbReference>
<feature type="transmembrane region" description="Helical" evidence="1">
    <location>
        <begin position="230"/>
        <end position="248"/>
    </location>
</feature>
<evidence type="ECO:0000259" key="2">
    <source>
        <dbReference type="Pfam" id="PF00892"/>
    </source>
</evidence>
<protein>
    <submittedName>
        <fullName evidence="3">Putative permease</fullName>
    </submittedName>
</protein>
<dbReference type="Proteomes" id="UP000013307">
    <property type="component" value="Chromosome"/>
</dbReference>
<feature type="transmembrane region" description="Helical" evidence="1">
    <location>
        <begin position="37"/>
        <end position="54"/>
    </location>
</feature>
<organism evidence="3 4">
    <name type="scientific">Archaeoglobus sulfaticallidus PM70-1</name>
    <dbReference type="NCBI Taxonomy" id="387631"/>
    <lineage>
        <taxon>Archaea</taxon>
        <taxon>Methanobacteriati</taxon>
        <taxon>Methanobacteriota</taxon>
        <taxon>Archaeoglobi</taxon>
        <taxon>Archaeoglobales</taxon>
        <taxon>Archaeoglobaceae</taxon>
        <taxon>Archaeoglobus</taxon>
    </lineage>
</organism>
<keyword evidence="4" id="KW-1185">Reference proteome</keyword>
<dbReference type="KEGG" id="ast:Asulf_01987"/>
<dbReference type="SUPFAM" id="SSF103481">
    <property type="entry name" value="Multidrug resistance efflux transporter EmrE"/>
    <property type="match status" value="2"/>
</dbReference>
<keyword evidence="1" id="KW-0472">Membrane</keyword>
<feature type="transmembrane region" description="Helical" evidence="1">
    <location>
        <begin position="66"/>
        <end position="87"/>
    </location>
</feature>
<feature type="transmembrane region" description="Helical" evidence="1">
    <location>
        <begin position="7"/>
        <end position="25"/>
    </location>
</feature>
<dbReference type="eggNOG" id="arCOG00274">
    <property type="taxonomic scope" value="Archaea"/>
</dbReference>
<feature type="domain" description="EamA" evidence="2">
    <location>
        <begin position="141"/>
        <end position="269"/>
    </location>
</feature>
<proteinExistence type="predicted"/>
<dbReference type="Gene3D" id="1.10.3730.20">
    <property type="match status" value="1"/>
</dbReference>
<reference evidence="3 4" key="1">
    <citation type="journal article" date="2013" name="Genome Announc.">
        <title>Complete Genome Sequence of the Thermophilic and Facultatively Chemolithoautotrophic Sulfate Reducer Archaeoglobus sulfaticallidus Strain PM70-1T.</title>
        <authorList>
            <person name="Stokke R."/>
            <person name="Hocking W.P."/>
            <person name="Steinsbu B.O."/>
            <person name="Steen I.H."/>
        </authorList>
    </citation>
    <scope>NUCLEOTIDE SEQUENCE [LARGE SCALE GENOMIC DNA]</scope>
    <source>
        <strain evidence="3">PM70-1</strain>
    </source>
</reference>